<accession>A0AAE0K6J2</accession>
<evidence type="ECO:0000256" key="2">
    <source>
        <dbReference type="SAM" id="Phobius"/>
    </source>
</evidence>
<keyword evidence="4" id="KW-1185">Reference proteome</keyword>
<reference evidence="3" key="2">
    <citation type="submission" date="2023-06" db="EMBL/GenBank/DDBJ databases">
        <authorList>
            <consortium name="Lawrence Berkeley National Laboratory"/>
            <person name="Haridas S."/>
            <person name="Hensen N."/>
            <person name="Bonometti L."/>
            <person name="Westerberg I."/>
            <person name="Brannstrom I.O."/>
            <person name="Guillou S."/>
            <person name="Cros-Aarteil S."/>
            <person name="Calhoun S."/>
            <person name="Kuo A."/>
            <person name="Mondo S."/>
            <person name="Pangilinan J."/>
            <person name="Riley R."/>
            <person name="Labutti K."/>
            <person name="Andreopoulos B."/>
            <person name="Lipzen A."/>
            <person name="Chen C."/>
            <person name="Yanf M."/>
            <person name="Daum C."/>
            <person name="Ng V."/>
            <person name="Clum A."/>
            <person name="Steindorff A."/>
            <person name="Ohm R."/>
            <person name="Martin F."/>
            <person name="Silar P."/>
            <person name="Natvig D."/>
            <person name="Lalanne C."/>
            <person name="Gautier V."/>
            <person name="Ament-Velasquez S.L."/>
            <person name="Kruys A."/>
            <person name="Hutchinson M.I."/>
            <person name="Powell A.J."/>
            <person name="Barry K."/>
            <person name="Miller A.N."/>
            <person name="Grigoriev I.V."/>
            <person name="Debuchy R."/>
            <person name="Gladieux P."/>
            <person name="Thoren M.H."/>
            <person name="Johannesson H."/>
        </authorList>
    </citation>
    <scope>NUCLEOTIDE SEQUENCE</scope>
    <source>
        <strain evidence="3">CBS 958.72</strain>
    </source>
</reference>
<reference evidence="3" key="1">
    <citation type="journal article" date="2023" name="Mol. Phylogenet. Evol.">
        <title>Genome-scale phylogeny and comparative genomics of the fungal order Sordariales.</title>
        <authorList>
            <person name="Hensen N."/>
            <person name="Bonometti L."/>
            <person name="Westerberg I."/>
            <person name="Brannstrom I.O."/>
            <person name="Guillou S."/>
            <person name="Cros-Aarteil S."/>
            <person name="Calhoun S."/>
            <person name="Haridas S."/>
            <person name="Kuo A."/>
            <person name="Mondo S."/>
            <person name="Pangilinan J."/>
            <person name="Riley R."/>
            <person name="LaButti K."/>
            <person name="Andreopoulos B."/>
            <person name="Lipzen A."/>
            <person name="Chen C."/>
            <person name="Yan M."/>
            <person name="Daum C."/>
            <person name="Ng V."/>
            <person name="Clum A."/>
            <person name="Steindorff A."/>
            <person name="Ohm R.A."/>
            <person name="Martin F."/>
            <person name="Silar P."/>
            <person name="Natvig D.O."/>
            <person name="Lalanne C."/>
            <person name="Gautier V."/>
            <person name="Ament-Velasquez S.L."/>
            <person name="Kruys A."/>
            <person name="Hutchinson M.I."/>
            <person name="Powell A.J."/>
            <person name="Barry K."/>
            <person name="Miller A.N."/>
            <person name="Grigoriev I.V."/>
            <person name="Debuchy R."/>
            <person name="Gladieux P."/>
            <person name="Hiltunen Thoren M."/>
            <person name="Johannesson H."/>
        </authorList>
    </citation>
    <scope>NUCLEOTIDE SEQUENCE</scope>
    <source>
        <strain evidence="3">CBS 958.72</strain>
    </source>
</reference>
<keyword evidence="2" id="KW-0812">Transmembrane</keyword>
<organism evidence="3 4">
    <name type="scientific">Lasiosphaeria ovina</name>
    <dbReference type="NCBI Taxonomy" id="92902"/>
    <lineage>
        <taxon>Eukaryota</taxon>
        <taxon>Fungi</taxon>
        <taxon>Dikarya</taxon>
        <taxon>Ascomycota</taxon>
        <taxon>Pezizomycotina</taxon>
        <taxon>Sordariomycetes</taxon>
        <taxon>Sordariomycetidae</taxon>
        <taxon>Sordariales</taxon>
        <taxon>Lasiosphaeriaceae</taxon>
        <taxon>Lasiosphaeria</taxon>
    </lineage>
</organism>
<keyword evidence="2" id="KW-1133">Transmembrane helix</keyword>
<dbReference type="Proteomes" id="UP001287356">
    <property type="component" value="Unassembled WGS sequence"/>
</dbReference>
<feature type="compositionally biased region" description="Basic and acidic residues" evidence="1">
    <location>
        <begin position="1"/>
        <end position="11"/>
    </location>
</feature>
<gene>
    <name evidence="3" type="ORF">B0T24DRAFT_679939</name>
</gene>
<name>A0AAE0K6J2_9PEZI</name>
<feature type="region of interest" description="Disordered" evidence="1">
    <location>
        <begin position="1"/>
        <end position="83"/>
    </location>
</feature>
<dbReference type="EMBL" id="JAULSN010000005">
    <property type="protein sequence ID" value="KAK3370789.1"/>
    <property type="molecule type" value="Genomic_DNA"/>
</dbReference>
<evidence type="ECO:0000313" key="4">
    <source>
        <dbReference type="Proteomes" id="UP001287356"/>
    </source>
</evidence>
<sequence>MADENPQKQELGDGPGPAPAPQTTVAATADENPNKRKLGEGEELAPQAPTEGKGREPRRKKLRTDGQAAAGKDKGVAKPGKASADDRILVSRRLLNSVIAGEDGAIARLPEVAVAAVDAAVVVVAVVVVVVLVVAVAVVVRAGAVMPAAPHVDEDGAGFGFDDQSKT</sequence>
<keyword evidence="2" id="KW-0472">Membrane</keyword>
<dbReference type="AlphaFoldDB" id="A0AAE0K6J2"/>
<evidence type="ECO:0000256" key="1">
    <source>
        <dbReference type="SAM" id="MobiDB-lite"/>
    </source>
</evidence>
<comment type="caution">
    <text evidence="3">The sequence shown here is derived from an EMBL/GenBank/DDBJ whole genome shotgun (WGS) entry which is preliminary data.</text>
</comment>
<evidence type="ECO:0000313" key="3">
    <source>
        <dbReference type="EMBL" id="KAK3370789.1"/>
    </source>
</evidence>
<protein>
    <submittedName>
        <fullName evidence="3">Uncharacterized protein</fullName>
    </submittedName>
</protein>
<proteinExistence type="predicted"/>
<feature type="transmembrane region" description="Helical" evidence="2">
    <location>
        <begin position="119"/>
        <end position="140"/>
    </location>
</feature>